<dbReference type="EMBL" id="GCES01106249">
    <property type="protein sequence ID" value="JAQ80073.1"/>
    <property type="molecule type" value="Transcribed_RNA"/>
</dbReference>
<reference evidence="2" key="1">
    <citation type="submission" date="2015-01" db="EMBL/GenBank/DDBJ databases">
        <title>EvidentialGene: Evidence-directed Construction of Complete mRNA Transcriptomes without Genomes.</title>
        <authorList>
            <person name="Gilbert D.G."/>
        </authorList>
    </citation>
    <scope>NUCLEOTIDE SEQUENCE</scope>
</reference>
<evidence type="ECO:0000313" key="2">
    <source>
        <dbReference type="EMBL" id="JAQ86306.1"/>
    </source>
</evidence>
<organism evidence="2">
    <name type="scientific">Fundulus heteroclitus</name>
    <name type="common">Killifish</name>
    <name type="synonym">Mummichog</name>
    <dbReference type="NCBI Taxonomy" id="8078"/>
    <lineage>
        <taxon>Eukaryota</taxon>
        <taxon>Metazoa</taxon>
        <taxon>Chordata</taxon>
        <taxon>Craniata</taxon>
        <taxon>Vertebrata</taxon>
        <taxon>Euteleostomi</taxon>
        <taxon>Actinopterygii</taxon>
        <taxon>Neopterygii</taxon>
        <taxon>Teleostei</taxon>
        <taxon>Neoteleostei</taxon>
        <taxon>Acanthomorphata</taxon>
        <taxon>Ovalentaria</taxon>
        <taxon>Atherinomorphae</taxon>
        <taxon>Cyprinodontiformes</taxon>
        <taxon>Fundulidae</taxon>
        <taxon>Fundulus</taxon>
    </lineage>
</organism>
<protein>
    <submittedName>
        <fullName evidence="2">Uncharacterized protein</fullName>
    </submittedName>
</protein>
<dbReference type="AlphaFoldDB" id="A0A146T1M2"/>
<name>A0A146T1M2_FUNHE</name>
<accession>A0A146T1M2</accession>
<feature type="region of interest" description="Disordered" evidence="1">
    <location>
        <begin position="1"/>
        <end position="43"/>
    </location>
</feature>
<dbReference type="EMBL" id="GCES01100016">
    <property type="protein sequence ID" value="JAQ86306.1"/>
    <property type="molecule type" value="Transcribed_RNA"/>
</dbReference>
<proteinExistence type="predicted"/>
<evidence type="ECO:0000256" key="1">
    <source>
        <dbReference type="SAM" id="MobiDB-lite"/>
    </source>
</evidence>
<feature type="region of interest" description="Disordered" evidence="1">
    <location>
        <begin position="148"/>
        <end position="168"/>
    </location>
</feature>
<sequence>MERSLSQPHPELLEREVESTESLLSESDDVGYESLTPSISDNWRHSDASDIGSLEQVPAGPPRIRYCGRRVLKRRNRLAELGNLVGIKADEARDLDITELSDIFDESIKKSILSQCFVNPQLMKACKALLLLPNDEQMQVLAAAKLRHQVNKRPSSPGMKDNDTREVA</sequence>